<keyword evidence="6 14" id="KW-0479">Metal-binding</keyword>
<comment type="caution">
    <text evidence="17">The sequence shown here is derived from an EMBL/GenBank/DDBJ whole genome shotgun (WGS) entry which is preliminary data.</text>
</comment>
<evidence type="ECO:0000256" key="13">
    <source>
        <dbReference type="ARBA" id="ARBA00023136"/>
    </source>
</evidence>
<dbReference type="GO" id="GO:0008233">
    <property type="term" value="F:peptidase activity"/>
    <property type="evidence" value="ECO:0007669"/>
    <property type="project" value="UniProtKB-KW"/>
</dbReference>
<evidence type="ECO:0000256" key="3">
    <source>
        <dbReference type="ARBA" id="ARBA00022475"/>
    </source>
</evidence>
<dbReference type="Pfam" id="PF02163">
    <property type="entry name" value="Peptidase_M50"/>
    <property type="match status" value="2"/>
</dbReference>
<name>A0ABW5GRD2_9PSEU</name>
<gene>
    <name evidence="17" type="ORF">ACFSYJ_32650</name>
</gene>
<keyword evidence="8 14" id="KW-0378">Hydrolase</keyword>
<evidence type="ECO:0000256" key="7">
    <source>
        <dbReference type="ARBA" id="ARBA00022737"/>
    </source>
</evidence>
<evidence type="ECO:0000256" key="1">
    <source>
        <dbReference type="ARBA" id="ARBA00004651"/>
    </source>
</evidence>
<evidence type="ECO:0000256" key="8">
    <source>
        <dbReference type="ARBA" id="ARBA00022801"/>
    </source>
</evidence>
<sequence>MSRTVIPLGRWAGVAIDVHWSVLVAFALLTGSLATDLLRRTVPDQDMAAYWVVAVIIAVGFLASLLAHELAHALAARREGAQVRRITLWMLGGTTELDGEPANPRTELLVAVAGPIASLVCGGAGLGAAFALRGPAIPLVVAGLGWFGLTNVVLGVFNLLPGAPLDGGRILHAVLWHRSGDRARAAEIATRAGTGVGLLVVAIGVGDLLFGSFSGLWLVFAGVFLLAAAQAELAGSPARDRLGDLPVGAIMDPAPDTAPEWLTIEAFLDQVTPGTRRRVFPVVSFEGHPVGVISLAELTQVAPRERRFTRVTDVCRATPGASIVDIGTPVAELLSKTTLRRGRDLAMVVRDGRLTGVVDADDLTRAVELALLGRSTYADH</sequence>
<feature type="transmembrane region" description="Helical" evidence="14">
    <location>
        <begin position="108"/>
        <end position="130"/>
    </location>
</feature>
<dbReference type="Pfam" id="PF00571">
    <property type="entry name" value="CBS"/>
    <property type="match status" value="1"/>
</dbReference>
<dbReference type="PROSITE" id="PS51371">
    <property type="entry name" value="CBS"/>
    <property type="match status" value="1"/>
</dbReference>
<reference evidence="18" key="1">
    <citation type="journal article" date="2019" name="Int. J. Syst. Evol. Microbiol.">
        <title>The Global Catalogue of Microorganisms (GCM) 10K type strain sequencing project: providing services to taxonomists for standard genome sequencing and annotation.</title>
        <authorList>
            <consortium name="The Broad Institute Genomics Platform"/>
            <consortium name="The Broad Institute Genome Sequencing Center for Infectious Disease"/>
            <person name="Wu L."/>
            <person name="Ma J."/>
        </authorList>
    </citation>
    <scope>NUCLEOTIDE SEQUENCE [LARGE SCALE GENOMIC DNA]</scope>
    <source>
        <strain evidence="18">CGMCC 4.7643</strain>
    </source>
</reference>
<evidence type="ECO:0000256" key="2">
    <source>
        <dbReference type="ARBA" id="ARBA00007931"/>
    </source>
</evidence>
<feature type="transmembrane region" description="Helical" evidence="14">
    <location>
        <begin position="188"/>
        <end position="210"/>
    </location>
</feature>
<evidence type="ECO:0000256" key="11">
    <source>
        <dbReference type="ARBA" id="ARBA00023049"/>
    </source>
</evidence>
<comment type="cofactor">
    <cofactor evidence="14">
        <name>Zn(2+)</name>
        <dbReference type="ChEBI" id="CHEBI:29105"/>
    </cofactor>
    <text evidence="14">Binds 1 zinc ion per subunit.</text>
</comment>
<feature type="domain" description="CBS" evidence="16">
    <location>
        <begin position="251"/>
        <end position="308"/>
    </location>
</feature>
<evidence type="ECO:0000256" key="10">
    <source>
        <dbReference type="ARBA" id="ARBA00022989"/>
    </source>
</evidence>
<dbReference type="Proteomes" id="UP001597419">
    <property type="component" value="Unassembled WGS sequence"/>
</dbReference>
<keyword evidence="7" id="KW-0677">Repeat</keyword>
<evidence type="ECO:0000256" key="6">
    <source>
        <dbReference type="ARBA" id="ARBA00022723"/>
    </source>
</evidence>
<evidence type="ECO:0000259" key="16">
    <source>
        <dbReference type="PROSITE" id="PS51371"/>
    </source>
</evidence>
<organism evidence="17 18">
    <name type="scientific">Amycolatopsis samaneae</name>
    <dbReference type="NCBI Taxonomy" id="664691"/>
    <lineage>
        <taxon>Bacteria</taxon>
        <taxon>Bacillati</taxon>
        <taxon>Actinomycetota</taxon>
        <taxon>Actinomycetes</taxon>
        <taxon>Pseudonocardiales</taxon>
        <taxon>Pseudonocardiaceae</taxon>
        <taxon>Amycolatopsis</taxon>
    </lineage>
</organism>
<protein>
    <recommendedName>
        <fullName evidence="14">Zinc metalloprotease</fullName>
    </recommendedName>
</protein>
<dbReference type="Gene3D" id="3.10.580.10">
    <property type="entry name" value="CBS-domain"/>
    <property type="match status" value="1"/>
</dbReference>
<evidence type="ECO:0000256" key="4">
    <source>
        <dbReference type="ARBA" id="ARBA00022670"/>
    </source>
</evidence>
<accession>A0ABW5GRD2</accession>
<keyword evidence="10 14" id="KW-1133">Transmembrane helix</keyword>
<keyword evidence="11 14" id="KW-0482">Metalloprotease</keyword>
<dbReference type="PANTHER" id="PTHR39188">
    <property type="entry name" value="MEMBRANE-ASSOCIATED ZINC METALLOPROTEASE M50B"/>
    <property type="match status" value="1"/>
</dbReference>
<feature type="transmembrane region" description="Helical" evidence="14">
    <location>
        <begin position="12"/>
        <end position="35"/>
    </location>
</feature>
<dbReference type="EMBL" id="JBHUKU010000021">
    <property type="protein sequence ID" value="MFD2463401.1"/>
    <property type="molecule type" value="Genomic_DNA"/>
</dbReference>
<dbReference type="InterPro" id="IPR008915">
    <property type="entry name" value="Peptidase_M50"/>
</dbReference>
<feature type="transmembrane region" description="Helical" evidence="14">
    <location>
        <begin position="136"/>
        <end position="160"/>
    </location>
</feature>
<keyword evidence="3 14" id="KW-1003">Cell membrane</keyword>
<comment type="similarity">
    <text evidence="2 14">Belongs to the peptidase M50B family.</text>
</comment>
<keyword evidence="5 14" id="KW-0812">Transmembrane</keyword>
<keyword evidence="4 14" id="KW-0645">Protease</keyword>
<keyword evidence="13 14" id="KW-0472">Membrane</keyword>
<evidence type="ECO:0000256" key="9">
    <source>
        <dbReference type="ARBA" id="ARBA00022833"/>
    </source>
</evidence>
<keyword evidence="12 15" id="KW-0129">CBS domain</keyword>
<dbReference type="InterPro" id="IPR016483">
    <property type="entry name" value="UCP006404_Pept_M50_CBS"/>
</dbReference>
<dbReference type="InterPro" id="IPR000644">
    <property type="entry name" value="CBS_dom"/>
</dbReference>
<comment type="subcellular location">
    <subcellularLocation>
        <location evidence="1 14">Cell membrane</location>
        <topology evidence="1 14">Multi-pass membrane protein</topology>
    </subcellularLocation>
</comment>
<evidence type="ECO:0000313" key="17">
    <source>
        <dbReference type="EMBL" id="MFD2463401.1"/>
    </source>
</evidence>
<proteinExistence type="inferred from homology"/>
<dbReference type="PANTHER" id="PTHR39188:SF3">
    <property type="entry name" value="STAGE IV SPORULATION PROTEIN FB"/>
    <property type="match status" value="1"/>
</dbReference>
<evidence type="ECO:0000256" key="12">
    <source>
        <dbReference type="ARBA" id="ARBA00023122"/>
    </source>
</evidence>
<evidence type="ECO:0000256" key="5">
    <source>
        <dbReference type="ARBA" id="ARBA00022692"/>
    </source>
</evidence>
<evidence type="ECO:0000256" key="14">
    <source>
        <dbReference type="PIRNR" id="PIRNR006404"/>
    </source>
</evidence>
<dbReference type="RefSeq" id="WP_345400085.1">
    <property type="nucleotide sequence ID" value="NZ_BAABHG010000011.1"/>
</dbReference>
<keyword evidence="18" id="KW-1185">Reference proteome</keyword>
<dbReference type="GO" id="GO:0006508">
    <property type="term" value="P:proteolysis"/>
    <property type="evidence" value="ECO:0007669"/>
    <property type="project" value="UniProtKB-KW"/>
</dbReference>
<dbReference type="PIRSF" id="PIRSF006404">
    <property type="entry name" value="UCP006404_Pept_M50_CBS"/>
    <property type="match status" value="1"/>
</dbReference>
<keyword evidence="9 14" id="KW-0862">Zinc</keyword>
<dbReference type="SUPFAM" id="SSF54631">
    <property type="entry name" value="CBS-domain pair"/>
    <property type="match status" value="1"/>
</dbReference>
<dbReference type="InterPro" id="IPR046342">
    <property type="entry name" value="CBS_dom_sf"/>
</dbReference>
<evidence type="ECO:0000256" key="15">
    <source>
        <dbReference type="PROSITE-ProRule" id="PRU00703"/>
    </source>
</evidence>
<feature type="transmembrane region" description="Helical" evidence="14">
    <location>
        <begin position="47"/>
        <end position="68"/>
    </location>
</feature>
<evidence type="ECO:0000313" key="18">
    <source>
        <dbReference type="Proteomes" id="UP001597419"/>
    </source>
</evidence>